<gene>
    <name evidence="4" type="ORF">FocTR4_00010582</name>
</gene>
<keyword evidence="2 3" id="KW-0663">Pyridoxal phosphate</keyword>
<reference evidence="4 5" key="1">
    <citation type="submission" date="2019-07" db="EMBL/GenBank/DDBJ databases">
        <title>The First High-Quality Draft Genome Sequence of the Causal Agent of the Current Panama Disease Epidemic.</title>
        <authorList>
            <person name="Warmington R.J."/>
            <person name="Kay W."/>
            <person name="Jeffries A."/>
            <person name="Bebber D."/>
            <person name="Moore K."/>
            <person name="Studholme D.J."/>
        </authorList>
    </citation>
    <scope>NUCLEOTIDE SEQUENCE [LARGE SCALE GENOMIC DNA]</scope>
    <source>
        <strain evidence="4 5">TR4</strain>
    </source>
</reference>
<dbReference type="Gene3D" id="3.90.1150.10">
    <property type="entry name" value="Aspartate Aminotransferase, domain 1"/>
    <property type="match status" value="1"/>
</dbReference>
<dbReference type="SUPFAM" id="SSF53383">
    <property type="entry name" value="PLP-dependent transferases"/>
    <property type="match status" value="1"/>
</dbReference>
<proteinExistence type="inferred from homology"/>
<dbReference type="GO" id="GO:0030170">
    <property type="term" value="F:pyridoxal phosphate binding"/>
    <property type="evidence" value="ECO:0007669"/>
    <property type="project" value="InterPro"/>
</dbReference>
<name>A0A5C6T3Z2_FUSOC</name>
<evidence type="ECO:0000256" key="1">
    <source>
        <dbReference type="ARBA" id="ARBA00001933"/>
    </source>
</evidence>
<dbReference type="EMBL" id="VMNF01000006">
    <property type="protein sequence ID" value="TXC05665.1"/>
    <property type="molecule type" value="Genomic_DNA"/>
</dbReference>
<evidence type="ECO:0000313" key="5">
    <source>
        <dbReference type="Proteomes" id="UP000321331"/>
    </source>
</evidence>
<dbReference type="Pfam" id="PF01053">
    <property type="entry name" value="Cys_Met_Meta_PP"/>
    <property type="match status" value="1"/>
</dbReference>
<dbReference type="GO" id="GO:0003962">
    <property type="term" value="F:cystathionine gamma-synthase activity"/>
    <property type="evidence" value="ECO:0007669"/>
    <property type="project" value="TreeGrafter"/>
</dbReference>
<evidence type="ECO:0000256" key="2">
    <source>
        <dbReference type="ARBA" id="ARBA00022898"/>
    </source>
</evidence>
<sequence>GVSVCIPIWEDNIAWAKRDPELIAQLKNGYPRFFVPLVVDELAERILTWTSELPSRFLTTEFRDELRQSLKERGRSAMLLTACCCAKDLQGYLERQRMRAFVLVVGFDGNIRPVKKSENGSDLNEIYVVIYPQQGEKEAKAFWQHAGYGISSRRATYWLENAPFLNRGRELPEAKEAKIAMQQRIADSLSTKDNKLKKSDVLLYPTGMSDISHIHDIISLYTTATKRTVAIFGFFGRCNVMGGSVGLNPNGGAHWDIKRRLKDRYINTNFPLDTIVMEKNSADFEERVIKASQNAQHIADILRKHSSVEQVYYPKGSPTQQLYEKNKRPGKGYGYLLSIRFKTPAAAIAFHDVLDVAKGPNLGTNFTLGCAYTLFAHYDELQWAEEYGVVKHLYESVWGSRMRDSWTRSSRQLWMQLNERKSVIETYLLVSRLIPALRKQLQLAEYPAEIPNGKYKTYDNFKPIFETLRRSCPSSASVTDLATDVSSCVTLSLAYVRLIRDDPNDKHKFLAGSSLDISTRLELSIYVFPRGLNRSGGVTGYNSVAHNWKSIFGSTTTSYLTEY</sequence>
<evidence type="ECO:0000256" key="3">
    <source>
        <dbReference type="RuleBase" id="RU362118"/>
    </source>
</evidence>
<protein>
    <submittedName>
        <fullName evidence="4">Uncharacterized protein</fullName>
    </submittedName>
</protein>
<comment type="similarity">
    <text evidence="3">Belongs to the trans-sulfuration enzymes family.</text>
</comment>
<dbReference type="InterPro" id="IPR051750">
    <property type="entry name" value="Trans-sulfuration_enzymes"/>
</dbReference>
<organism evidence="4 5">
    <name type="scientific">Fusarium oxysporum f. sp. cubense</name>
    <dbReference type="NCBI Taxonomy" id="61366"/>
    <lineage>
        <taxon>Eukaryota</taxon>
        <taxon>Fungi</taxon>
        <taxon>Dikarya</taxon>
        <taxon>Ascomycota</taxon>
        <taxon>Pezizomycotina</taxon>
        <taxon>Sordariomycetes</taxon>
        <taxon>Hypocreomycetidae</taxon>
        <taxon>Hypocreales</taxon>
        <taxon>Nectriaceae</taxon>
        <taxon>Fusarium</taxon>
        <taxon>Fusarium oxysporum species complex</taxon>
    </lineage>
</organism>
<evidence type="ECO:0000313" key="4">
    <source>
        <dbReference type="EMBL" id="TXC05665.1"/>
    </source>
</evidence>
<dbReference type="PANTHER" id="PTHR42699:SF1">
    <property type="entry name" value="CYSTATHIONINE GAMMA-SYNTHASE-RELATED"/>
    <property type="match status" value="1"/>
</dbReference>
<dbReference type="InterPro" id="IPR015424">
    <property type="entry name" value="PyrdxlP-dep_Trfase"/>
</dbReference>
<dbReference type="InterPro" id="IPR015422">
    <property type="entry name" value="PyrdxlP-dep_Trfase_small"/>
</dbReference>
<accession>A0A5C6T3Z2</accession>
<dbReference type="PANTHER" id="PTHR42699">
    <property type="match status" value="1"/>
</dbReference>
<dbReference type="GO" id="GO:0019346">
    <property type="term" value="P:transsulfuration"/>
    <property type="evidence" value="ECO:0007669"/>
    <property type="project" value="InterPro"/>
</dbReference>
<dbReference type="Proteomes" id="UP000321331">
    <property type="component" value="Unassembled WGS sequence"/>
</dbReference>
<feature type="non-terminal residue" evidence="4">
    <location>
        <position position="1"/>
    </location>
</feature>
<comment type="cofactor">
    <cofactor evidence="1 3">
        <name>pyridoxal 5'-phosphate</name>
        <dbReference type="ChEBI" id="CHEBI:597326"/>
    </cofactor>
</comment>
<dbReference type="InterPro" id="IPR000277">
    <property type="entry name" value="Cys/Met-Metab_PyrdxlP-dep_enz"/>
</dbReference>
<dbReference type="AlphaFoldDB" id="A0A5C6T3Z2"/>
<comment type="caution">
    <text evidence="4">The sequence shown here is derived from an EMBL/GenBank/DDBJ whole genome shotgun (WGS) entry which is preliminary data.</text>
</comment>